<dbReference type="SUPFAM" id="SSF51011">
    <property type="entry name" value="Glycosyl hydrolase domain"/>
    <property type="match status" value="1"/>
</dbReference>
<keyword evidence="8" id="KW-0326">Glycosidase</keyword>
<keyword evidence="3" id="KW-0472">Membrane</keyword>
<dbReference type="GO" id="GO:0016020">
    <property type="term" value="C:membrane"/>
    <property type="evidence" value="ECO:0007669"/>
    <property type="project" value="UniProtKB-SubCell"/>
</dbReference>
<evidence type="ECO:0000256" key="2">
    <source>
        <dbReference type="ARBA" id="ARBA00007806"/>
    </source>
</evidence>
<evidence type="ECO:0000259" key="10">
    <source>
        <dbReference type="PROSITE" id="PS51448"/>
    </source>
</evidence>
<dbReference type="Gene3D" id="2.60.40.1180">
    <property type="entry name" value="Golgi alpha-mannosidase II"/>
    <property type="match status" value="2"/>
</dbReference>
<dbReference type="OrthoDB" id="6431919at2759"/>
<evidence type="ECO:0000256" key="1">
    <source>
        <dbReference type="ARBA" id="ARBA00004370"/>
    </source>
</evidence>
<evidence type="ECO:0000256" key="5">
    <source>
        <dbReference type="ARBA" id="ARBA00023180"/>
    </source>
</evidence>
<feature type="signal peptide" evidence="9">
    <location>
        <begin position="1"/>
        <end position="20"/>
    </location>
</feature>
<dbReference type="CDD" id="cd00111">
    <property type="entry name" value="Trefoil"/>
    <property type="match status" value="1"/>
</dbReference>
<dbReference type="Pfam" id="PF13802">
    <property type="entry name" value="Gal_mutarotas_2"/>
    <property type="match status" value="1"/>
</dbReference>
<evidence type="ECO:0000256" key="3">
    <source>
        <dbReference type="ARBA" id="ARBA00023136"/>
    </source>
</evidence>
<dbReference type="InterPro" id="IPR017853">
    <property type="entry name" value="GH"/>
</dbReference>
<dbReference type="CDD" id="cd06602">
    <property type="entry name" value="GH31_MGAM_SI_GAA"/>
    <property type="match status" value="1"/>
</dbReference>
<evidence type="ECO:0000313" key="12">
    <source>
        <dbReference type="Proteomes" id="UP000759131"/>
    </source>
</evidence>
<dbReference type="Gene3D" id="2.60.40.1760">
    <property type="entry name" value="glycosyl hydrolase (family 31)"/>
    <property type="match status" value="1"/>
</dbReference>
<gene>
    <name evidence="11" type="ORF">OSB1V03_LOCUS5635</name>
</gene>
<dbReference type="EMBL" id="OC857455">
    <property type="protein sequence ID" value="CAD7625199.1"/>
    <property type="molecule type" value="Genomic_DNA"/>
</dbReference>
<dbReference type="InterPro" id="IPR011013">
    <property type="entry name" value="Gal_mutarotase_sf_dom"/>
</dbReference>
<dbReference type="InterPro" id="IPR025887">
    <property type="entry name" value="Glyco_hydro_31_N_dom"/>
</dbReference>
<dbReference type="InterPro" id="IPR044913">
    <property type="entry name" value="P_trefoil_dom_sf"/>
</dbReference>
<comment type="similarity">
    <text evidence="2 8">Belongs to the glycosyl hydrolase 31 family.</text>
</comment>
<dbReference type="CDD" id="cd14752">
    <property type="entry name" value="GH31_N"/>
    <property type="match status" value="1"/>
</dbReference>
<dbReference type="InterPro" id="IPR000322">
    <property type="entry name" value="Glyco_hydro_31_TIM"/>
</dbReference>
<dbReference type="GO" id="GO:0004558">
    <property type="term" value="F:alpha-1,4-glucosidase activity"/>
    <property type="evidence" value="ECO:0007669"/>
    <property type="project" value="TreeGrafter"/>
</dbReference>
<keyword evidence="9" id="KW-0732">Signal</keyword>
<keyword evidence="12" id="KW-1185">Reference proteome</keyword>
<dbReference type="SMART" id="SM00018">
    <property type="entry name" value="PD"/>
    <property type="match status" value="1"/>
</dbReference>
<sequence length="879" mass="100600">MLNTIKIVFLAFIAISSIESNDLNKRLDCYLENDFVFSKSECEKRDCIWDLNHKPSDPSPQCYLNTEKIGYNLNGNVIKTDRSLEVDLKLKDTAKKLLTSLKQIESLRLKVDYISENILRFKIFDPKINRYEVPIQNTFPLLKDPPVFDPNLSKYTIKLNNSQNGINFSVIRKSSNASLFDTSIGGLIFSDQLLQISTYLPTKHIYGFGENTHHSLKHNINYKTWNLFARGIPPNDGIINLYGVHPFYTGLESDGKSHGILFLNSNAMEYTLMPEPALSLKTLGGVLDFFVFVGENPEEDVMYADIDYMSKYQDFSYNETDFKDLPQLISSLKNDHNIHTTLILDPAIQGNDSAYNAFQDGYQNDIFIKWPKYVKEKDRRNPADVKTDTDILYGKVWPHGPAAFPDFFKSATHKWWSKWIQYMRKDLNLEFDSLWIDMNEPYDFGFDEKSHDYCPYNLLDNPKARIQSIYGSSQNYTKLSDGTICMCSIQGENGEYNHSDVHSLYGLTESIATQKTVREITGKRGYVLSRSTYVSSGRYTAHWLGDNIAEWSQMRDSIIGVLEFNLFGINFVGADICGFFNETTPELCRRWLQLGAFYTFSRSHNEINPSDQDPAVWIERGHPEVTNAAINALNLRYTLLPYLYTLFYRSHTMGQTVARPLVHEFPTDTNTYEIQEQFMWGRDLLISPFLHENQTEVSAYLPNDIWYELLPQIVKVKQTGHIVIKEKSPTDPPPVHLKGGSIIPMSVSSVHINTNTVRQSAINLVVLPDVKSEGLGDLYWDDGESIDTIENGNYNYYSFKLLSNSSLVLKAKHNNYTNAPKVEEIRVYGTKGTEVLATLDGQPVSALIDRDDGSTRIRIQLNLNSKKSGDQWVVNWIHN</sequence>
<evidence type="ECO:0000256" key="7">
    <source>
        <dbReference type="PROSITE-ProRule" id="PRU00779"/>
    </source>
</evidence>
<feature type="chain" id="PRO_5035680213" description="Maltase" evidence="9">
    <location>
        <begin position="21"/>
        <end position="879"/>
    </location>
</feature>
<dbReference type="InterPro" id="IPR048395">
    <property type="entry name" value="Glyco_hydro_31_C"/>
</dbReference>
<proteinExistence type="inferred from homology"/>
<protein>
    <recommendedName>
        <fullName evidence="6">Maltase</fullName>
    </recommendedName>
</protein>
<keyword evidence="5" id="KW-0325">Glycoprotein</keyword>
<name>A0A7R9KL62_9ACAR</name>
<keyword evidence="8" id="KW-0378">Hydrolase</keyword>
<dbReference type="Pfam" id="PF21365">
    <property type="entry name" value="Glyco_hydro_31_3rd"/>
    <property type="match status" value="1"/>
</dbReference>
<dbReference type="Proteomes" id="UP000759131">
    <property type="component" value="Unassembled WGS sequence"/>
</dbReference>
<dbReference type="SUPFAM" id="SSF74650">
    <property type="entry name" value="Galactose mutarotase-like"/>
    <property type="match status" value="1"/>
</dbReference>
<dbReference type="PANTHER" id="PTHR22762">
    <property type="entry name" value="ALPHA-GLUCOSIDASE"/>
    <property type="match status" value="1"/>
</dbReference>
<reference evidence="11" key="1">
    <citation type="submission" date="2020-11" db="EMBL/GenBank/DDBJ databases">
        <authorList>
            <person name="Tran Van P."/>
        </authorList>
    </citation>
    <scope>NUCLEOTIDE SEQUENCE</scope>
</reference>
<evidence type="ECO:0000313" key="11">
    <source>
        <dbReference type="EMBL" id="CAD7625199.1"/>
    </source>
</evidence>
<dbReference type="AlphaFoldDB" id="A0A7R9KL62"/>
<evidence type="ECO:0000256" key="9">
    <source>
        <dbReference type="SAM" id="SignalP"/>
    </source>
</evidence>
<dbReference type="PANTHER" id="PTHR22762:SF133">
    <property type="entry name" value="P-TYPE DOMAIN-CONTAINING PROTEIN"/>
    <property type="match status" value="1"/>
</dbReference>
<evidence type="ECO:0000256" key="6">
    <source>
        <dbReference type="ARBA" id="ARBA00041343"/>
    </source>
</evidence>
<dbReference type="EMBL" id="CAJPIZ010002880">
    <property type="protein sequence ID" value="CAG2105629.1"/>
    <property type="molecule type" value="Genomic_DNA"/>
</dbReference>
<dbReference type="SUPFAM" id="SSF51445">
    <property type="entry name" value="(Trans)glycosidases"/>
    <property type="match status" value="1"/>
</dbReference>
<dbReference type="Pfam" id="PF01055">
    <property type="entry name" value="Glyco_hydro_31_2nd"/>
    <property type="match status" value="1"/>
</dbReference>
<accession>A0A7R9KL62</accession>
<feature type="domain" description="P-type" evidence="10">
    <location>
        <begin position="16"/>
        <end position="66"/>
    </location>
</feature>
<comment type="subcellular location">
    <subcellularLocation>
        <location evidence="1">Membrane</location>
    </subcellularLocation>
</comment>
<keyword evidence="4" id="KW-1015">Disulfide bond</keyword>
<dbReference type="GO" id="GO:0005975">
    <property type="term" value="P:carbohydrate metabolic process"/>
    <property type="evidence" value="ECO:0007669"/>
    <property type="project" value="InterPro"/>
</dbReference>
<dbReference type="PROSITE" id="PS51448">
    <property type="entry name" value="P_TREFOIL_2"/>
    <property type="match status" value="1"/>
</dbReference>
<dbReference type="InterPro" id="IPR013780">
    <property type="entry name" value="Glyco_hydro_b"/>
</dbReference>
<dbReference type="InterPro" id="IPR000519">
    <property type="entry name" value="P_trefoil_dom"/>
</dbReference>
<dbReference type="Gene3D" id="3.20.20.80">
    <property type="entry name" value="Glycosidases"/>
    <property type="match status" value="1"/>
</dbReference>
<dbReference type="Gene3D" id="4.10.110.10">
    <property type="entry name" value="Spasmolytic Protein, domain 1"/>
    <property type="match status" value="1"/>
</dbReference>
<organism evidence="11">
    <name type="scientific">Medioppia subpectinata</name>
    <dbReference type="NCBI Taxonomy" id="1979941"/>
    <lineage>
        <taxon>Eukaryota</taxon>
        <taxon>Metazoa</taxon>
        <taxon>Ecdysozoa</taxon>
        <taxon>Arthropoda</taxon>
        <taxon>Chelicerata</taxon>
        <taxon>Arachnida</taxon>
        <taxon>Acari</taxon>
        <taxon>Acariformes</taxon>
        <taxon>Sarcoptiformes</taxon>
        <taxon>Oribatida</taxon>
        <taxon>Brachypylina</taxon>
        <taxon>Oppioidea</taxon>
        <taxon>Oppiidae</taxon>
        <taxon>Medioppia</taxon>
    </lineage>
</organism>
<comment type="caution">
    <text evidence="7">Lacks conserved residue(s) required for the propagation of feature annotation.</text>
</comment>
<evidence type="ECO:0000256" key="4">
    <source>
        <dbReference type="ARBA" id="ARBA00023157"/>
    </source>
</evidence>
<evidence type="ECO:0000256" key="8">
    <source>
        <dbReference type="RuleBase" id="RU361185"/>
    </source>
</evidence>
<dbReference type="GO" id="GO:0030246">
    <property type="term" value="F:carbohydrate binding"/>
    <property type="evidence" value="ECO:0007669"/>
    <property type="project" value="InterPro"/>
</dbReference>